<protein>
    <submittedName>
        <fullName evidence="2">Uncharacterized protein</fullName>
    </submittedName>
</protein>
<keyword evidence="1" id="KW-0812">Transmembrane</keyword>
<dbReference type="KEGG" id="nnv:QNH39_22370"/>
<keyword evidence="1" id="KW-1133">Transmembrane helix</keyword>
<evidence type="ECO:0000313" key="3">
    <source>
        <dbReference type="Proteomes" id="UP001178288"/>
    </source>
</evidence>
<proteinExistence type="predicted"/>
<dbReference type="Proteomes" id="UP001178288">
    <property type="component" value="Chromosome"/>
</dbReference>
<accession>A0AA95SA14</accession>
<organism evidence="2 3">
    <name type="scientific">Neobacillus novalis</name>
    <dbReference type="NCBI Taxonomy" id="220687"/>
    <lineage>
        <taxon>Bacteria</taxon>
        <taxon>Bacillati</taxon>
        <taxon>Bacillota</taxon>
        <taxon>Bacilli</taxon>
        <taxon>Bacillales</taxon>
        <taxon>Bacillaceae</taxon>
        <taxon>Neobacillus</taxon>
    </lineage>
</organism>
<keyword evidence="3" id="KW-1185">Reference proteome</keyword>
<evidence type="ECO:0000313" key="2">
    <source>
        <dbReference type="EMBL" id="WHY85332.1"/>
    </source>
</evidence>
<name>A0AA95SA14_9BACI</name>
<feature type="transmembrane region" description="Helical" evidence="1">
    <location>
        <begin position="41"/>
        <end position="60"/>
    </location>
</feature>
<gene>
    <name evidence="2" type="ORF">QNH39_22370</name>
</gene>
<keyword evidence="1" id="KW-0472">Membrane</keyword>
<evidence type="ECO:0000256" key="1">
    <source>
        <dbReference type="SAM" id="Phobius"/>
    </source>
</evidence>
<sequence length="73" mass="7873">MSGGLKALLYILSFFVPVVGIILGIIWMNDQDLEKKAIGKTCLIVGIVSIVLSCICWFAASTLSLMPAFMSGY</sequence>
<reference evidence="2" key="1">
    <citation type="submission" date="2023-05" db="EMBL/GenBank/DDBJ databases">
        <title>Comparative genomics of Bacillaceae isolates and their secondary metabolite potential.</title>
        <authorList>
            <person name="Song L."/>
            <person name="Nielsen L.J."/>
            <person name="Mohite O."/>
            <person name="Xu X."/>
            <person name="Weber T."/>
            <person name="Kovacs A.T."/>
        </authorList>
    </citation>
    <scope>NUCLEOTIDE SEQUENCE</scope>
    <source>
        <strain evidence="2">XLM17</strain>
    </source>
</reference>
<dbReference type="RefSeq" id="WP_066091564.1">
    <property type="nucleotide sequence ID" value="NZ_CP126114.1"/>
</dbReference>
<dbReference type="EMBL" id="CP126114">
    <property type="protein sequence ID" value="WHY85332.1"/>
    <property type="molecule type" value="Genomic_DNA"/>
</dbReference>
<dbReference type="AlphaFoldDB" id="A0AA95SA14"/>
<feature type="transmembrane region" description="Helical" evidence="1">
    <location>
        <begin position="7"/>
        <end position="29"/>
    </location>
</feature>